<feature type="domain" description="JmjC" evidence="1">
    <location>
        <begin position="154"/>
        <end position="247"/>
    </location>
</feature>
<dbReference type="InterPro" id="IPR003347">
    <property type="entry name" value="JmjC_dom"/>
</dbReference>
<dbReference type="EMBL" id="WSFO01000026">
    <property type="protein sequence ID" value="KAE9624744.1"/>
    <property type="molecule type" value="Genomic_DNA"/>
</dbReference>
<sequence>MQEVIPLHQSTLHTSTICGPDFWREFAEQYWERASGAFPGVFASPPIPPSMAFEAAVGLADAARSGNVITDPCIWLDGQKLPDPVPHLPMKSDKTFEAYGSRLRRETGAREYTALFPELHYYDARLLRAARQILRDVVGACGLPSGWSDTALFVGDYERTPFGIHYGPMSVLTVPVIGRKTFRVWTEEEIAMHQELVGVTRYDAGQSRSKLLNASPGDLVYWPSREWHIAEAEAVDGPTAALSFGFWTSHRECHPLRQVAKISERLLTAKPAPPGRDLVSTRVPAAETGDNSPLPEGWAHYLDELQALVHSGDLETELMGEYLRQSSCFGLKEVPPVLAETVDKAAPIVLDPLAGLCTSRRGETLLVAVFGQVFTVPYHSGLLHLLSVLKERPVGFCEFETWFDVDPVSLSVDDAWSVIEYLASLGAVMSDAGQLP</sequence>
<accession>A0A6A4R6N0</accession>
<comment type="caution">
    <text evidence="2">The sequence shown here is derived from an EMBL/GenBank/DDBJ whole genome shotgun (WGS) entry which is preliminary data.</text>
</comment>
<organism evidence="2 3">
    <name type="scientific">Parasedimentitalea maritima</name>
    <dbReference type="NCBI Taxonomy" id="2578117"/>
    <lineage>
        <taxon>Bacteria</taxon>
        <taxon>Pseudomonadati</taxon>
        <taxon>Pseudomonadota</taxon>
        <taxon>Alphaproteobacteria</taxon>
        <taxon>Rhodobacterales</taxon>
        <taxon>Paracoccaceae</taxon>
        <taxon>Parasedimentitalea</taxon>
    </lineage>
</organism>
<gene>
    <name evidence="2" type="ORF">GP644_23200</name>
</gene>
<dbReference type="SUPFAM" id="SSF51197">
    <property type="entry name" value="Clavaminate synthase-like"/>
    <property type="match status" value="1"/>
</dbReference>
<dbReference type="Pfam" id="PF08007">
    <property type="entry name" value="JmjC_2"/>
    <property type="match status" value="1"/>
</dbReference>
<protein>
    <recommendedName>
        <fullName evidence="1">JmjC domain-containing protein</fullName>
    </recommendedName>
</protein>
<proteinExistence type="predicted"/>
<dbReference type="Proteomes" id="UP000441586">
    <property type="component" value="Unassembled WGS sequence"/>
</dbReference>
<evidence type="ECO:0000313" key="3">
    <source>
        <dbReference type="Proteomes" id="UP000441586"/>
    </source>
</evidence>
<name>A0A6A4R6N0_9RHOB</name>
<dbReference type="Gene3D" id="2.60.120.650">
    <property type="entry name" value="Cupin"/>
    <property type="match status" value="1"/>
</dbReference>
<dbReference type="AlphaFoldDB" id="A0A6A4R6N0"/>
<dbReference type="RefSeq" id="WP_158981823.1">
    <property type="nucleotide sequence ID" value="NZ_WSFO01000026.1"/>
</dbReference>
<reference evidence="2 3" key="1">
    <citation type="submission" date="2019-12" db="EMBL/GenBank/DDBJ databases">
        <authorList>
            <person name="Zhang Y.-J."/>
        </authorList>
    </citation>
    <scope>NUCLEOTIDE SEQUENCE [LARGE SCALE GENOMIC DNA]</scope>
    <source>
        <strain evidence="2 3">H18S-6</strain>
    </source>
</reference>
<evidence type="ECO:0000259" key="1">
    <source>
        <dbReference type="Pfam" id="PF08007"/>
    </source>
</evidence>
<evidence type="ECO:0000313" key="2">
    <source>
        <dbReference type="EMBL" id="KAE9624744.1"/>
    </source>
</evidence>